<sequence>MILHVLSTLVFGTLLSGGDDTTSSWSASVSGSAVVIESEHVSQPKSPPRTAYAGSTASMPSVAEAPRGSVSALESVSVDELCRSYAFQHAGALPGALPNWQMSGPLAEYCMNRGSEPAAEPDAGEEEAEAAVPVVSAADVGFYVRDHAQTIIDGGVLTFQPASGEVLVNKDVYFASSARPYEAAVNVLGVSATLRFMPVGFQWWPGDGTSLSTVSPGGVWPDGDVRAIYRAPGVYRPGVRIGWRVEVRTDGSDWFTVPGLGYTATYGNELTAIEAEAILVPVP</sequence>
<keyword evidence="3" id="KW-1185">Reference proteome</keyword>
<evidence type="ECO:0000256" key="1">
    <source>
        <dbReference type="SAM" id="MobiDB-lite"/>
    </source>
</evidence>
<accession>A0A3S4V9H5</accession>
<name>A0A3S4V9H5_9ACTO</name>
<dbReference type="EMBL" id="LR134476">
    <property type="protein sequence ID" value="VEI12569.1"/>
    <property type="molecule type" value="Genomic_DNA"/>
</dbReference>
<feature type="region of interest" description="Disordered" evidence="1">
    <location>
        <begin position="37"/>
        <end position="62"/>
    </location>
</feature>
<protein>
    <recommendedName>
        <fullName evidence="4">PKD domain-containing protein</fullName>
    </recommendedName>
</protein>
<organism evidence="2 3">
    <name type="scientific">Trueperella bialowiezensis</name>
    <dbReference type="NCBI Taxonomy" id="312285"/>
    <lineage>
        <taxon>Bacteria</taxon>
        <taxon>Bacillati</taxon>
        <taxon>Actinomycetota</taxon>
        <taxon>Actinomycetes</taxon>
        <taxon>Actinomycetales</taxon>
        <taxon>Actinomycetaceae</taxon>
        <taxon>Trueperella</taxon>
    </lineage>
</organism>
<gene>
    <name evidence="2" type="ORF">NCTC13354_00256</name>
</gene>
<reference evidence="2 3" key="1">
    <citation type="submission" date="2018-12" db="EMBL/GenBank/DDBJ databases">
        <authorList>
            <consortium name="Pathogen Informatics"/>
        </authorList>
    </citation>
    <scope>NUCLEOTIDE SEQUENCE [LARGE SCALE GENOMIC DNA]</scope>
    <source>
        <strain evidence="2 3">NCTC13354</strain>
    </source>
</reference>
<evidence type="ECO:0000313" key="3">
    <source>
        <dbReference type="Proteomes" id="UP000269542"/>
    </source>
</evidence>
<dbReference type="KEGG" id="tbw:NCTC13354_00256"/>
<dbReference type="AlphaFoldDB" id="A0A3S4V9H5"/>
<dbReference type="Proteomes" id="UP000269542">
    <property type="component" value="Chromosome"/>
</dbReference>
<evidence type="ECO:0008006" key="4">
    <source>
        <dbReference type="Google" id="ProtNLM"/>
    </source>
</evidence>
<evidence type="ECO:0000313" key="2">
    <source>
        <dbReference type="EMBL" id="VEI12569.1"/>
    </source>
</evidence>
<proteinExistence type="predicted"/>